<feature type="domain" description="Mce/MlaD" evidence="1">
    <location>
        <begin position="37"/>
        <end position="111"/>
    </location>
</feature>
<dbReference type="PANTHER" id="PTHR33371:SF4">
    <property type="entry name" value="INTERMEMBRANE PHOSPHOLIPID TRANSPORT SYSTEM BINDING PROTEIN MLAD"/>
    <property type="match status" value="1"/>
</dbReference>
<dbReference type="KEGG" id="bhc:JFL75_02830"/>
<name>A0A7T8BAY5_9SPIR</name>
<dbReference type="PANTHER" id="PTHR33371">
    <property type="entry name" value="INTERMEMBRANE PHOSPHOLIPID TRANSPORT SYSTEM BINDING PROTEIN MLAD-RELATED"/>
    <property type="match status" value="1"/>
</dbReference>
<protein>
    <submittedName>
        <fullName evidence="2">MCE family protein</fullName>
    </submittedName>
</protein>
<proteinExistence type="predicted"/>
<sequence length="478" mass="51862">MNISRYVKIALFFIGIGTAGTAYVVMSSDGFGSFNTQMYEIRIDDATGLSSNSKVYLAGIPIGKIKSIELQRDHAILKVAFLKDVEIRADAEVSRKTSSILGTAVLALNPGSDSAPLAKPGARINSPAAGADMNSIMTVVADLGTQLTGILAELQANQLQLLSVSLETFNSIANKIDSRTEMELDRVSRILESVAVITERTDRLLSERETDIVNSVSDIQLALENIRAITDDIRGGEGNIGQVLYDDRLYTALLGTLEETHVAAAKLTTAMDSVNRIAVDAEEVVQKAVGLGIEVDTLAGYDILNNRFRAGASLRINPRSNDRWYRVGVSSAPDGVSSRKTKETVVNGSVVSVEETTETSYKVAIDAELARQFGMFTVRGGILESTAGVGVDIQPLKWLMLSGEVFNFREDHMPNLRGSVTIYPFFDPNSDNPLHWIYLKGGINRALEDDRDFFVGAGIRFADREVKGLVGLLPSFSD</sequence>
<evidence type="ECO:0000259" key="1">
    <source>
        <dbReference type="Pfam" id="PF02470"/>
    </source>
</evidence>
<dbReference type="InterPro" id="IPR052336">
    <property type="entry name" value="MlaD_Phospholipid_Transporter"/>
</dbReference>
<accession>A0A7T8BAY5</accession>
<reference evidence="2" key="1">
    <citation type="submission" date="2021-01" db="EMBL/GenBank/DDBJ databases">
        <title>Description of Breznakiella homolactica.</title>
        <authorList>
            <person name="Song Y."/>
            <person name="Brune A."/>
        </authorList>
    </citation>
    <scope>NUCLEOTIDE SEQUENCE</scope>
    <source>
        <strain evidence="2">RmG30</strain>
    </source>
</reference>
<organism evidence="2 3">
    <name type="scientific">Breznakiella homolactica</name>
    <dbReference type="NCBI Taxonomy" id="2798577"/>
    <lineage>
        <taxon>Bacteria</taxon>
        <taxon>Pseudomonadati</taxon>
        <taxon>Spirochaetota</taxon>
        <taxon>Spirochaetia</taxon>
        <taxon>Spirochaetales</taxon>
        <taxon>Breznakiellaceae</taxon>
        <taxon>Breznakiella</taxon>
    </lineage>
</organism>
<dbReference type="RefSeq" id="WP_215627165.1">
    <property type="nucleotide sequence ID" value="NZ_CP067089.2"/>
</dbReference>
<gene>
    <name evidence="2" type="ORF">JFL75_02830</name>
</gene>
<dbReference type="EMBL" id="CP067089">
    <property type="protein sequence ID" value="QQO09861.1"/>
    <property type="molecule type" value="Genomic_DNA"/>
</dbReference>
<dbReference type="AlphaFoldDB" id="A0A7T8BAY5"/>
<evidence type="ECO:0000313" key="3">
    <source>
        <dbReference type="Proteomes" id="UP000595917"/>
    </source>
</evidence>
<dbReference type="Proteomes" id="UP000595917">
    <property type="component" value="Chromosome"/>
</dbReference>
<dbReference type="InterPro" id="IPR003399">
    <property type="entry name" value="Mce/MlaD"/>
</dbReference>
<dbReference type="Pfam" id="PF02470">
    <property type="entry name" value="MlaD"/>
    <property type="match status" value="1"/>
</dbReference>
<evidence type="ECO:0000313" key="2">
    <source>
        <dbReference type="EMBL" id="QQO09861.1"/>
    </source>
</evidence>
<keyword evidence="3" id="KW-1185">Reference proteome</keyword>